<dbReference type="EMBL" id="LAZR01001591">
    <property type="protein sequence ID" value="KKN42286.1"/>
    <property type="molecule type" value="Genomic_DNA"/>
</dbReference>
<proteinExistence type="predicted"/>
<accession>A0A0F9SZL0</accession>
<feature type="transmembrane region" description="Helical" evidence="1">
    <location>
        <begin position="6"/>
        <end position="25"/>
    </location>
</feature>
<gene>
    <name evidence="2" type="ORF">LCGC14_0714860</name>
</gene>
<protein>
    <submittedName>
        <fullName evidence="2">Uncharacterized protein</fullName>
    </submittedName>
</protein>
<sequence length="68" mass="7388">MIDSIIIIGVTLAAIILGWPLGKLLGGQIKMNYTRRYGFLVYVGVIACFATAYTIGHLVYLLDTVGLL</sequence>
<evidence type="ECO:0000256" key="1">
    <source>
        <dbReference type="SAM" id="Phobius"/>
    </source>
</evidence>
<keyword evidence="1" id="KW-0472">Membrane</keyword>
<reference evidence="2" key="1">
    <citation type="journal article" date="2015" name="Nature">
        <title>Complex archaea that bridge the gap between prokaryotes and eukaryotes.</title>
        <authorList>
            <person name="Spang A."/>
            <person name="Saw J.H."/>
            <person name="Jorgensen S.L."/>
            <person name="Zaremba-Niedzwiedzka K."/>
            <person name="Martijn J."/>
            <person name="Lind A.E."/>
            <person name="van Eijk R."/>
            <person name="Schleper C."/>
            <person name="Guy L."/>
            <person name="Ettema T.J."/>
        </authorList>
    </citation>
    <scope>NUCLEOTIDE SEQUENCE</scope>
</reference>
<comment type="caution">
    <text evidence="2">The sequence shown here is derived from an EMBL/GenBank/DDBJ whole genome shotgun (WGS) entry which is preliminary data.</text>
</comment>
<name>A0A0F9SZL0_9ZZZZ</name>
<keyword evidence="1" id="KW-0812">Transmembrane</keyword>
<feature type="transmembrane region" description="Helical" evidence="1">
    <location>
        <begin position="37"/>
        <end position="62"/>
    </location>
</feature>
<evidence type="ECO:0000313" key="2">
    <source>
        <dbReference type="EMBL" id="KKN42286.1"/>
    </source>
</evidence>
<keyword evidence="1" id="KW-1133">Transmembrane helix</keyword>
<dbReference type="AlphaFoldDB" id="A0A0F9SZL0"/>
<organism evidence="2">
    <name type="scientific">marine sediment metagenome</name>
    <dbReference type="NCBI Taxonomy" id="412755"/>
    <lineage>
        <taxon>unclassified sequences</taxon>
        <taxon>metagenomes</taxon>
        <taxon>ecological metagenomes</taxon>
    </lineage>
</organism>